<dbReference type="InterPro" id="IPR042322">
    <property type="entry name" value="Pbn1"/>
</dbReference>
<sequence>MMSWDVGSFSQHLLLNSHTPTGKTHEITTKTTVSPTQGFHIVTTTTIFDLDTYVPEANCFAGSLQFVPPDFIIDEYELRQRYEEGYGPLCHVTGERDLELPVQAVSGRSAAILAEVPLRSQVKIEIPLHLRYPSLQKDVGLLELQLPWPWVILTCGDPVNRVGWELLDQVFNNKTISSHYTLLAPGSPHPLTSVLVPAGSTSHQLWVETVTLLSVFSAFVYIALCLLKRHHVTNTKLKKS</sequence>
<dbReference type="InterPro" id="IPR013233">
    <property type="entry name" value="PIG-X/PBN1"/>
</dbReference>
<dbReference type="GO" id="GO:1990529">
    <property type="term" value="C:glycosylphosphatidylinositol-mannosyltransferase I complex"/>
    <property type="evidence" value="ECO:0007669"/>
    <property type="project" value="TreeGrafter"/>
</dbReference>
<evidence type="ECO:0000256" key="5">
    <source>
        <dbReference type="ARBA" id="ARBA00022502"/>
    </source>
</evidence>
<name>A0A0B7F6P0_THACB</name>
<dbReference type="UniPathway" id="UPA00196"/>
<comment type="subcellular location">
    <subcellularLocation>
        <location evidence="11">Endoplasmic reticulum membrane</location>
        <topology evidence="11">Single-pass membrane protein</topology>
    </subcellularLocation>
    <subcellularLocation>
        <location evidence="1">Endoplasmic reticulum membrane</location>
        <topology evidence="1">Single-pass type III membrane protein</topology>
    </subcellularLocation>
</comment>
<dbReference type="GO" id="GO:0006506">
    <property type="term" value="P:GPI anchor biosynthetic process"/>
    <property type="evidence" value="ECO:0007669"/>
    <property type="project" value="UniProtKB-UniPathway"/>
</dbReference>
<comment type="similarity">
    <text evidence="3 11">Belongs to the PIGX family.</text>
</comment>
<dbReference type="STRING" id="1108050.A0A0B7F6P0"/>
<keyword evidence="7 11" id="KW-0256">Endoplasmic reticulum</keyword>
<dbReference type="AlphaFoldDB" id="A0A0B7F6P0"/>
<dbReference type="EMBL" id="LN679100">
    <property type="protein sequence ID" value="CEL51897.1"/>
    <property type="molecule type" value="Genomic_DNA"/>
</dbReference>
<keyword evidence="13" id="KW-1185">Reference proteome</keyword>
<dbReference type="GO" id="GO:0000030">
    <property type="term" value="F:mannosyltransferase activity"/>
    <property type="evidence" value="ECO:0007669"/>
    <property type="project" value="TreeGrafter"/>
</dbReference>
<protein>
    <recommendedName>
        <fullName evidence="4 11">Protein PBN1</fullName>
    </recommendedName>
</protein>
<comment type="function">
    <text evidence="11">Required for proper folding and/or the stability of a subset of proteins in the endoplasmic reticulum. Component of glycosylphosphatidylinositol-mannosyltransferase 1 which transfers the first of the 4 mannoses in the GPI-anchor precursors during GPI-anchor biosynthesis. Probably acts by stabilizing the mannosyltransferase GPI14.</text>
</comment>
<reference evidence="12 13" key="1">
    <citation type="submission" date="2014-11" db="EMBL/GenBank/DDBJ databases">
        <authorList>
            <person name="Wibberg Daniel"/>
        </authorList>
    </citation>
    <scope>NUCLEOTIDE SEQUENCE [LARGE SCALE GENOMIC DNA]</scope>
    <source>
        <strain evidence="12">Rhizoctonia solani AG1-IB 7/3/14</strain>
    </source>
</reference>
<evidence type="ECO:0000256" key="6">
    <source>
        <dbReference type="ARBA" id="ARBA00022692"/>
    </source>
</evidence>
<feature type="transmembrane region" description="Helical" evidence="11">
    <location>
        <begin position="205"/>
        <end position="227"/>
    </location>
</feature>
<accession>A0A0B7F6P0</accession>
<dbReference type="SMART" id="SM00780">
    <property type="entry name" value="PIG-X"/>
    <property type="match status" value="1"/>
</dbReference>
<dbReference type="PANTHER" id="PTHR28533:SF1">
    <property type="entry name" value="PROTEIN PBN1"/>
    <property type="match status" value="1"/>
</dbReference>
<proteinExistence type="inferred from homology"/>
<evidence type="ECO:0000256" key="9">
    <source>
        <dbReference type="ARBA" id="ARBA00023136"/>
    </source>
</evidence>
<evidence type="ECO:0000313" key="12">
    <source>
        <dbReference type="EMBL" id="CEL51897.1"/>
    </source>
</evidence>
<organism evidence="12 13">
    <name type="scientific">Thanatephorus cucumeris (strain AG1-IB / isolate 7/3/14)</name>
    <name type="common">Lettuce bottom rot fungus</name>
    <name type="synonym">Rhizoctonia solani</name>
    <dbReference type="NCBI Taxonomy" id="1108050"/>
    <lineage>
        <taxon>Eukaryota</taxon>
        <taxon>Fungi</taxon>
        <taxon>Dikarya</taxon>
        <taxon>Basidiomycota</taxon>
        <taxon>Agaricomycotina</taxon>
        <taxon>Agaricomycetes</taxon>
        <taxon>Cantharellales</taxon>
        <taxon>Ceratobasidiaceae</taxon>
        <taxon>Rhizoctonia</taxon>
        <taxon>Rhizoctonia solani AG-1</taxon>
    </lineage>
</organism>
<keyword evidence="5 11" id="KW-0337">GPI-anchor biosynthesis</keyword>
<evidence type="ECO:0000256" key="8">
    <source>
        <dbReference type="ARBA" id="ARBA00022989"/>
    </source>
</evidence>
<evidence type="ECO:0000313" key="13">
    <source>
        <dbReference type="Proteomes" id="UP000059188"/>
    </source>
</evidence>
<evidence type="ECO:0000256" key="7">
    <source>
        <dbReference type="ARBA" id="ARBA00022824"/>
    </source>
</evidence>
<evidence type="ECO:0000256" key="4">
    <source>
        <dbReference type="ARBA" id="ARBA00020410"/>
    </source>
</evidence>
<dbReference type="Pfam" id="PF08320">
    <property type="entry name" value="PIG-X"/>
    <property type="match status" value="1"/>
</dbReference>
<keyword evidence="10" id="KW-0325">Glycoprotein</keyword>
<evidence type="ECO:0000256" key="1">
    <source>
        <dbReference type="ARBA" id="ARBA00004643"/>
    </source>
</evidence>
<dbReference type="PANTHER" id="PTHR28533">
    <property type="entry name" value="PROTEIN PBN1"/>
    <property type="match status" value="1"/>
</dbReference>
<dbReference type="GO" id="GO:0005789">
    <property type="term" value="C:endoplasmic reticulum membrane"/>
    <property type="evidence" value="ECO:0007669"/>
    <property type="project" value="UniProtKB-SubCell"/>
</dbReference>
<dbReference type="Proteomes" id="UP000059188">
    <property type="component" value="Unassembled WGS sequence"/>
</dbReference>
<gene>
    <name evidence="12" type="ORF">RSOLAG1IB_00434</name>
</gene>
<evidence type="ECO:0000256" key="10">
    <source>
        <dbReference type="ARBA" id="ARBA00023180"/>
    </source>
</evidence>
<evidence type="ECO:0000256" key="3">
    <source>
        <dbReference type="ARBA" id="ARBA00010345"/>
    </source>
</evidence>
<keyword evidence="8 11" id="KW-1133">Transmembrane helix</keyword>
<comment type="pathway">
    <text evidence="2 11">Glycolipid biosynthesis; glycosylphosphatidylinositol-anchor biosynthesis.</text>
</comment>
<keyword evidence="9 11" id="KW-0472">Membrane</keyword>
<evidence type="ECO:0000256" key="2">
    <source>
        <dbReference type="ARBA" id="ARBA00004687"/>
    </source>
</evidence>
<dbReference type="OrthoDB" id="5546453at2759"/>
<evidence type="ECO:0000256" key="11">
    <source>
        <dbReference type="RuleBase" id="RU366056"/>
    </source>
</evidence>
<keyword evidence="6 11" id="KW-0812">Transmembrane</keyword>